<sequence length="147" mass="15505">MRLSSALTAPSTPSTVLPPTVYSGLESEPSAFTAELPPSAAAVLLAVLYSWEPLIASVLEALIVPAFTFVIDVPAVPPASVILPMVELSYATNEFVTLPDVSTFRPASFNCATFTASAPDVPAARLETFCPCISTALWNVVVFQTSR</sequence>
<accession>A0A6J5EBZ2</accession>
<dbReference type="AlphaFoldDB" id="A0A6J5EBZ2"/>
<evidence type="ECO:0000313" key="2">
    <source>
        <dbReference type="Proteomes" id="UP000494363"/>
    </source>
</evidence>
<dbReference type="Proteomes" id="UP000494363">
    <property type="component" value="Unassembled WGS sequence"/>
</dbReference>
<proteinExistence type="predicted"/>
<gene>
    <name evidence="1" type="ORF">LMG29542_04696</name>
</gene>
<protein>
    <submittedName>
        <fullName evidence="1">Uncharacterized protein</fullName>
    </submittedName>
</protein>
<dbReference type="EMBL" id="CADIKH010000022">
    <property type="protein sequence ID" value="CAB3763753.1"/>
    <property type="molecule type" value="Genomic_DNA"/>
</dbReference>
<reference evidence="1 2" key="1">
    <citation type="submission" date="2020-04" db="EMBL/GenBank/DDBJ databases">
        <authorList>
            <person name="De Canck E."/>
        </authorList>
    </citation>
    <scope>NUCLEOTIDE SEQUENCE [LARGE SCALE GENOMIC DNA]</scope>
    <source>
        <strain evidence="1 2">LMG 29542</strain>
    </source>
</reference>
<organism evidence="1 2">
    <name type="scientific">Paraburkholderia humisilvae</name>
    <dbReference type="NCBI Taxonomy" id="627669"/>
    <lineage>
        <taxon>Bacteria</taxon>
        <taxon>Pseudomonadati</taxon>
        <taxon>Pseudomonadota</taxon>
        <taxon>Betaproteobacteria</taxon>
        <taxon>Burkholderiales</taxon>
        <taxon>Burkholderiaceae</taxon>
        <taxon>Paraburkholderia</taxon>
    </lineage>
</organism>
<name>A0A6J5EBZ2_9BURK</name>
<evidence type="ECO:0000313" key="1">
    <source>
        <dbReference type="EMBL" id="CAB3763753.1"/>
    </source>
</evidence>
<keyword evidence="2" id="KW-1185">Reference proteome</keyword>